<feature type="compositionally biased region" description="Basic and acidic residues" evidence="1">
    <location>
        <begin position="198"/>
        <end position="209"/>
    </location>
</feature>
<sequence>MRLSARGISKGRALPETTVHVRGGQVRVVPVEGGQRPTVLGLVLSGRMSPDTGEVTIDGEADHRRLRNAVALVDAPDVSAPPDDLRLADVVREELRYAGVRGARAATARLLSQWGAAGEARTRVHDVPAAVRLRVLAEAATLRPGVEAVVIVSPDRHGGDPVAWRAVADDLASRGLAVLVLAGRAAIEALGVDVDTRPLPHALDLDAPGREPAAPDEVAFEEAPPESGTATVAPDAAPEALGDDAPDARDEEDDAPDDEGRAADAPIEQNSTDGVADPAPPRTDPEEGTS</sequence>
<accession>A0ABP7B6X5</accession>
<evidence type="ECO:0000313" key="2">
    <source>
        <dbReference type="EMBL" id="GAA3651382.1"/>
    </source>
</evidence>
<evidence type="ECO:0008006" key="4">
    <source>
        <dbReference type="Google" id="ProtNLM"/>
    </source>
</evidence>
<feature type="compositionally biased region" description="Acidic residues" evidence="1">
    <location>
        <begin position="241"/>
        <end position="257"/>
    </location>
</feature>
<proteinExistence type="predicted"/>
<protein>
    <recommendedName>
        <fullName evidence="4">ABC transporter ATP-binding protein</fullName>
    </recommendedName>
</protein>
<evidence type="ECO:0000313" key="3">
    <source>
        <dbReference type="Proteomes" id="UP001410795"/>
    </source>
</evidence>
<feature type="region of interest" description="Disordered" evidence="1">
    <location>
        <begin position="198"/>
        <end position="290"/>
    </location>
</feature>
<comment type="caution">
    <text evidence="2">The sequence shown here is derived from an EMBL/GenBank/DDBJ whole genome shotgun (WGS) entry which is preliminary data.</text>
</comment>
<reference evidence="3" key="1">
    <citation type="journal article" date="2019" name="Int. J. Syst. Evol. Microbiol.">
        <title>The Global Catalogue of Microorganisms (GCM) 10K type strain sequencing project: providing services to taxonomists for standard genome sequencing and annotation.</title>
        <authorList>
            <consortium name="The Broad Institute Genomics Platform"/>
            <consortium name="The Broad Institute Genome Sequencing Center for Infectious Disease"/>
            <person name="Wu L."/>
            <person name="Ma J."/>
        </authorList>
    </citation>
    <scope>NUCLEOTIDE SEQUENCE [LARGE SCALE GENOMIC DNA]</scope>
    <source>
        <strain evidence="3">JCM 16546</strain>
    </source>
</reference>
<organism evidence="2 3">
    <name type="scientific">Microbacterium marinilacus</name>
    <dbReference type="NCBI Taxonomy" id="415209"/>
    <lineage>
        <taxon>Bacteria</taxon>
        <taxon>Bacillati</taxon>
        <taxon>Actinomycetota</taxon>
        <taxon>Actinomycetes</taxon>
        <taxon>Micrococcales</taxon>
        <taxon>Microbacteriaceae</taxon>
        <taxon>Microbacterium</taxon>
    </lineage>
</organism>
<evidence type="ECO:0000256" key="1">
    <source>
        <dbReference type="SAM" id="MobiDB-lite"/>
    </source>
</evidence>
<keyword evidence="3" id="KW-1185">Reference proteome</keyword>
<dbReference type="RefSeq" id="WP_221855711.1">
    <property type="nucleotide sequence ID" value="NZ_BAAAYV010000005.1"/>
</dbReference>
<dbReference type="Proteomes" id="UP001410795">
    <property type="component" value="Unassembled WGS sequence"/>
</dbReference>
<name>A0ABP7B6X5_9MICO</name>
<dbReference type="EMBL" id="BAAAYV010000005">
    <property type="protein sequence ID" value="GAA3651382.1"/>
    <property type="molecule type" value="Genomic_DNA"/>
</dbReference>
<gene>
    <name evidence="2" type="ORF">GCM10022202_08820</name>
</gene>